<keyword evidence="2" id="KW-1185">Reference proteome</keyword>
<evidence type="ECO:0000313" key="1">
    <source>
        <dbReference type="EMBL" id="GGY93006.1"/>
    </source>
</evidence>
<evidence type="ECO:0000313" key="2">
    <source>
        <dbReference type="Proteomes" id="UP000622166"/>
    </source>
</evidence>
<dbReference type="Proteomes" id="UP000622166">
    <property type="component" value="Unassembled WGS sequence"/>
</dbReference>
<gene>
    <name evidence="1" type="ORF">GCM10010365_09490</name>
</gene>
<organism evidence="1 2">
    <name type="scientific">Streptomyces poonensis</name>
    <dbReference type="NCBI Taxonomy" id="68255"/>
    <lineage>
        <taxon>Bacteria</taxon>
        <taxon>Bacillati</taxon>
        <taxon>Actinomycetota</taxon>
        <taxon>Actinomycetes</taxon>
        <taxon>Kitasatosporales</taxon>
        <taxon>Streptomycetaceae</taxon>
        <taxon>Streptomyces</taxon>
    </lineage>
</organism>
<reference evidence="1" key="2">
    <citation type="submission" date="2020-09" db="EMBL/GenBank/DDBJ databases">
        <authorList>
            <person name="Sun Q."/>
            <person name="Ohkuma M."/>
        </authorList>
    </citation>
    <scope>NUCLEOTIDE SEQUENCE</scope>
    <source>
        <strain evidence="1">JCM 4815</strain>
    </source>
</reference>
<name>A0A918PAS3_9ACTN</name>
<protein>
    <submittedName>
        <fullName evidence="1">Uncharacterized protein</fullName>
    </submittedName>
</protein>
<dbReference type="EMBL" id="BMVW01000001">
    <property type="protein sequence ID" value="GGY93006.1"/>
    <property type="molecule type" value="Genomic_DNA"/>
</dbReference>
<dbReference type="AlphaFoldDB" id="A0A918PAS3"/>
<accession>A0A918PAS3</accession>
<proteinExistence type="predicted"/>
<comment type="caution">
    <text evidence="1">The sequence shown here is derived from an EMBL/GenBank/DDBJ whole genome shotgun (WGS) entry which is preliminary data.</text>
</comment>
<reference evidence="1" key="1">
    <citation type="journal article" date="2014" name="Int. J. Syst. Evol. Microbiol.">
        <title>Complete genome sequence of Corynebacterium casei LMG S-19264T (=DSM 44701T), isolated from a smear-ripened cheese.</title>
        <authorList>
            <consortium name="US DOE Joint Genome Institute (JGI-PGF)"/>
            <person name="Walter F."/>
            <person name="Albersmeier A."/>
            <person name="Kalinowski J."/>
            <person name="Ruckert C."/>
        </authorList>
    </citation>
    <scope>NUCLEOTIDE SEQUENCE</scope>
    <source>
        <strain evidence="1">JCM 4815</strain>
    </source>
</reference>
<sequence length="53" mass="6383">MHSELAMDLPDEDFGEHLDDSLDFYRMGSKPRCEEIEYLEMVREAQERIERGY</sequence>